<feature type="compositionally biased region" description="Pro residues" evidence="1">
    <location>
        <begin position="124"/>
        <end position="133"/>
    </location>
</feature>
<evidence type="ECO:0000259" key="3">
    <source>
        <dbReference type="Pfam" id="PF10708"/>
    </source>
</evidence>
<evidence type="ECO:0000256" key="1">
    <source>
        <dbReference type="SAM" id="MobiDB-lite"/>
    </source>
</evidence>
<comment type="caution">
    <text evidence="4">The sequence shown here is derived from an EMBL/GenBank/DDBJ whole genome shotgun (WGS) entry which is preliminary data.</text>
</comment>
<evidence type="ECO:0000313" key="4">
    <source>
        <dbReference type="EMBL" id="PRX58685.1"/>
    </source>
</evidence>
<protein>
    <submittedName>
        <fullName evidence="4">Uncharacterized protein DUF2510</fullName>
    </submittedName>
</protein>
<keyword evidence="2" id="KW-0812">Transmembrane</keyword>
<feature type="compositionally biased region" description="Low complexity" evidence="1">
    <location>
        <begin position="55"/>
        <end position="64"/>
    </location>
</feature>
<keyword evidence="5" id="KW-1185">Reference proteome</keyword>
<feature type="domain" description="DUF2510" evidence="3">
    <location>
        <begin position="7"/>
        <end position="38"/>
    </location>
</feature>
<dbReference type="AlphaFoldDB" id="A0A2T0MLW1"/>
<gene>
    <name evidence="4" type="ORF">B0I32_122148</name>
</gene>
<feature type="compositionally biased region" description="Low complexity" evidence="1">
    <location>
        <begin position="36"/>
        <end position="45"/>
    </location>
</feature>
<evidence type="ECO:0000256" key="2">
    <source>
        <dbReference type="SAM" id="Phobius"/>
    </source>
</evidence>
<feature type="transmembrane region" description="Helical" evidence="2">
    <location>
        <begin position="141"/>
        <end position="163"/>
    </location>
</feature>
<organism evidence="4 5">
    <name type="scientific">Nonomuraea fuscirosea</name>
    <dbReference type="NCBI Taxonomy" id="1291556"/>
    <lineage>
        <taxon>Bacteria</taxon>
        <taxon>Bacillati</taxon>
        <taxon>Actinomycetota</taxon>
        <taxon>Actinomycetes</taxon>
        <taxon>Streptosporangiales</taxon>
        <taxon>Streptosporangiaceae</taxon>
        <taxon>Nonomuraea</taxon>
    </lineage>
</organism>
<evidence type="ECO:0000313" key="5">
    <source>
        <dbReference type="Proteomes" id="UP000238312"/>
    </source>
</evidence>
<feature type="region of interest" description="Disordered" evidence="1">
    <location>
        <begin position="1"/>
        <end position="133"/>
    </location>
</feature>
<proteinExistence type="predicted"/>
<dbReference type="Pfam" id="PF10708">
    <property type="entry name" value="DUF2510"/>
    <property type="match status" value="1"/>
</dbReference>
<feature type="compositionally biased region" description="Low complexity" evidence="1">
    <location>
        <begin position="108"/>
        <end position="122"/>
    </location>
</feature>
<dbReference type="EMBL" id="PVNG01000022">
    <property type="protein sequence ID" value="PRX58685.1"/>
    <property type="molecule type" value="Genomic_DNA"/>
</dbReference>
<dbReference type="OrthoDB" id="5065474at2"/>
<sequence>MTTQTPAGWYPDPYGEPQLRWWDGSQWTDALHAQEPQGQSRQPASGPQPQPPSQPSAQAPTQSFPQPPPQQQPQPQTGPGWAATPANPTLQFGNPTYGQSAYGAPGGPTQSSAQPPTQQWGGPLPGPGYPPPPKQGNPLPWVFGGLAALVVLALIVVAGIFFINRDSTGVASPPRETAEPRFPTEEPPSQGPPSQDPLPSQGGEFPQPADGVITDPRSGLAFKVPSGWEVAAVNAVNNGRPTEQQWTAAVKADAQENYEGEDDWIGNVFTGLLNELYPYSGATGLGDTAKAVFVDFTTRYYAPAHESKVIEDKAMKVGDKDAWLLRFELDFTKISEEKGYKWKKENGAIVLVDRGDGQTPAIAYVSVPDNLGTDVVEQVLGSLKPA</sequence>
<dbReference type="RefSeq" id="WP_106249052.1">
    <property type="nucleotide sequence ID" value="NZ_PVNG01000022.1"/>
</dbReference>
<feature type="region of interest" description="Disordered" evidence="1">
    <location>
        <begin position="167"/>
        <end position="216"/>
    </location>
</feature>
<accession>A0A2T0MLW1</accession>
<keyword evidence="2" id="KW-1133">Transmembrane helix</keyword>
<dbReference type="Proteomes" id="UP000238312">
    <property type="component" value="Unassembled WGS sequence"/>
</dbReference>
<reference evidence="4 5" key="1">
    <citation type="submission" date="2018-03" db="EMBL/GenBank/DDBJ databases">
        <title>Genomic Encyclopedia of Type Strains, Phase III (KMG-III): the genomes of soil and plant-associated and newly described type strains.</title>
        <authorList>
            <person name="Whitman W."/>
        </authorList>
    </citation>
    <scope>NUCLEOTIDE SEQUENCE [LARGE SCALE GENOMIC DNA]</scope>
    <source>
        <strain evidence="4 5">CGMCC 4.7104</strain>
    </source>
</reference>
<keyword evidence="2" id="KW-0472">Membrane</keyword>
<dbReference type="InterPro" id="IPR018929">
    <property type="entry name" value="DUF2510"/>
</dbReference>
<feature type="compositionally biased region" description="Pro residues" evidence="1">
    <location>
        <begin position="185"/>
        <end position="196"/>
    </location>
</feature>
<name>A0A2T0MLW1_9ACTN</name>
<feature type="compositionally biased region" description="Polar residues" evidence="1">
    <location>
        <begin position="86"/>
        <end position="99"/>
    </location>
</feature>